<feature type="domain" description="Transferrin receptor-like dimerisation" evidence="4">
    <location>
        <begin position="674"/>
        <end position="792"/>
    </location>
</feature>
<dbReference type="InterPro" id="IPR039373">
    <property type="entry name" value="Peptidase_M28B"/>
</dbReference>
<dbReference type="Pfam" id="PF04389">
    <property type="entry name" value="Peptidase_M28"/>
    <property type="match status" value="1"/>
</dbReference>
<dbReference type="SUPFAM" id="SSF53187">
    <property type="entry name" value="Zn-dependent exopeptidases"/>
    <property type="match status" value="1"/>
</dbReference>
<dbReference type="EMBL" id="NEDP02004512">
    <property type="protein sequence ID" value="OWF45431.1"/>
    <property type="molecule type" value="Genomic_DNA"/>
</dbReference>
<dbReference type="FunFam" id="3.50.30.30:FF:000045">
    <property type="entry name" value="Predicted protein"/>
    <property type="match status" value="1"/>
</dbReference>
<evidence type="ECO:0000259" key="3">
    <source>
        <dbReference type="Pfam" id="PF02225"/>
    </source>
</evidence>
<accession>A0A210Q9M5</accession>
<dbReference type="Gene3D" id="3.40.630.10">
    <property type="entry name" value="Zn peptidases"/>
    <property type="match status" value="1"/>
</dbReference>
<evidence type="ECO:0000313" key="6">
    <source>
        <dbReference type="EMBL" id="OWF45431.1"/>
    </source>
</evidence>
<evidence type="ECO:0000256" key="2">
    <source>
        <dbReference type="SAM" id="Phobius"/>
    </source>
</evidence>
<evidence type="ECO:0000313" key="7">
    <source>
        <dbReference type="Proteomes" id="UP000242188"/>
    </source>
</evidence>
<dbReference type="SUPFAM" id="SSF52025">
    <property type="entry name" value="PA domain"/>
    <property type="match status" value="1"/>
</dbReference>
<dbReference type="InterPro" id="IPR036757">
    <property type="entry name" value="TFR-like_dimer_dom_sf"/>
</dbReference>
<dbReference type="Gene3D" id="1.20.930.40">
    <property type="entry name" value="Transferrin receptor-like, dimerisation domain"/>
    <property type="match status" value="1"/>
</dbReference>
<dbReference type="PANTHER" id="PTHR10404">
    <property type="entry name" value="N-ACETYLATED-ALPHA-LINKED ACIDIC DIPEPTIDASE"/>
    <property type="match status" value="1"/>
</dbReference>
<dbReference type="PANTHER" id="PTHR10404:SF46">
    <property type="entry name" value="VACUOLAR PROTEIN SORTING-ASSOCIATED PROTEIN 70"/>
    <property type="match status" value="1"/>
</dbReference>
<name>A0A210Q9M5_MIZYE</name>
<dbReference type="FunFam" id="3.40.630.10:FF:000101">
    <property type="entry name" value="N-acetylated alpha-linked acidic dipeptidase like 1"/>
    <property type="match status" value="1"/>
</dbReference>
<keyword evidence="2" id="KW-0812">Transmembrane</keyword>
<sequence length="798" mass="90588">MSTISVLGDEDFDKWIGKEKRMPTKGKYIAGKQVSRWDAESEKVDIEYKNLDNASTSKLSFFSGQKGCALKLLLLAACLAVGMIVGYIIRRNVHDVFLPPSHKETTLHSSNQEIQDYDDNLRLMIQQDLNDANNFDDHIRKVTEFVHLSGVGYTNRFIKYVRDMWGTFRFDSIDIRKYGVTLSYPNYTNPNSIIVRSRNSTVILESHSNMSNVHPEYMPFNAFSPALAGKLVYANYGTKADFKQLSLLHVNVTGKLVIIKYGQIHAANKVRHAENNNASGVIFYSDPVDFAHNQSYLAPHTWWLPGWAIQLYHVRYNLIGDPLTPGYAAINGVYRTPPSSDCYPKIPSQPISYNDAAELMRDMRGQIAPNKWFGGLNITYRLGPEYLNDRTVELTVNNKDDKRNISNLIAVIEGKYEKDKYIIVGAHIDSWTKGAVDAGSGYAVIWELARAFTSKVEKGWRPRRSILFALWDATKYGHIGSFEWVQEYEKQLLTGAVAYINLDAVIRGNYSFYAEASPLLYSVIKTAAGQVPCVDPDYHDMSVLQMWTKKFPDLTNSSQPRIYPLEGDSDHSPFYYYLGVPSFSPAYTFNVKLYKNLPTFPAYSTLEDTINYLQVFIDPKMELHETVSKVVSDVILRLADSAIIPLDTQNYISIFENGKTYLQTLKSVFVVANVNLDTLIARIDDFSKTVFTFSSNITNLDVSKLNEYHLHHLNHKLVQVPRVFIIPEGLPGQPQYRNILMSPHPEDLNSQQVFPGIAAALKDALNDQNWLPMKKQISYLLIALRQATDLLKRSSRVS</sequence>
<dbReference type="InterPro" id="IPR003137">
    <property type="entry name" value="PA_domain"/>
</dbReference>
<feature type="transmembrane region" description="Helical" evidence="2">
    <location>
        <begin position="68"/>
        <end position="89"/>
    </location>
</feature>
<dbReference type="InterPro" id="IPR007365">
    <property type="entry name" value="TFR-like_dimer_dom"/>
</dbReference>
<evidence type="ECO:0000256" key="1">
    <source>
        <dbReference type="ARBA" id="ARBA00005634"/>
    </source>
</evidence>
<dbReference type="GO" id="GO:0004180">
    <property type="term" value="F:carboxypeptidase activity"/>
    <property type="evidence" value="ECO:0007669"/>
    <property type="project" value="TreeGrafter"/>
</dbReference>
<keyword evidence="2" id="KW-0472">Membrane</keyword>
<evidence type="ECO:0000259" key="4">
    <source>
        <dbReference type="Pfam" id="PF04253"/>
    </source>
</evidence>
<dbReference type="SUPFAM" id="SSF47672">
    <property type="entry name" value="Transferrin receptor-like dimerisation domain"/>
    <property type="match status" value="1"/>
</dbReference>
<comment type="caution">
    <text evidence="6">The sequence shown here is derived from an EMBL/GenBank/DDBJ whole genome shotgun (WGS) entry which is preliminary data.</text>
</comment>
<gene>
    <name evidence="6" type="ORF">KP79_PYT20956</name>
</gene>
<dbReference type="Pfam" id="PF04253">
    <property type="entry name" value="TFR_dimer"/>
    <property type="match status" value="1"/>
</dbReference>
<feature type="domain" description="PA" evidence="3">
    <location>
        <begin position="229"/>
        <end position="310"/>
    </location>
</feature>
<dbReference type="Gene3D" id="3.50.30.30">
    <property type="match status" value="1"/>
</dbReference>
<feature type="domain" description="Peptidase M28" evidence="5">
    <location>
        <begin position="407"/>
        <end position="595"/>
    </location>
</feature>
<keyword evidence="2" id="KW-1133">Transmembrane helix</keyword>
<keyword evidence="7" id="KW-1185">Reference proteome</keyword>
<dbReference type="InterPro" id="IPR046450">
    <property type="entry name" value="PA_dom_sf"/>
</dbReference>
<proteinExistence type="inferred from homology"/>
<comment type="similarity">
    <text evidence="1">Belongs to the peptidase M28 family. M28B subfamily.</text>
</comment>
<organism evidence="6 7">
    <name type="scientific">Mizuhopecten yessoensis</name>
    <name type="common">Japanese scallop</name>
    <name type="synonym">Patinopecten yessoensis</name>
    <dbReference type="NCBI Taxonomy" id="6573"/>
    <lineage>
        <taxon>Eukaryota</taxon>
        <taxon>Metazoa</taxon>
        <taxon>Spiralia</taxon>
        <taxon>Lophotrochozoa</taxon>
        <taxon>Mollusca</taxon>
        <taxon>Bivalvia</taxon>
        <taxon>Autobranchia</taxon>
        <taxon>Pteriomorphia</taxon>
        <taxon>Pectinida</taxon>
        <taxon>Pectinoidea</taxon>
        <taxon>Pectinidae</taxon>
        <taxon>Mizuhopecten</taxon>
    </lineage>
</organism>
<dbReference type="AlphaFoldDB" id="A0A210Q9M5"/>
<dbReference type="Pfam" id="PF02225">
    <property type="entry name" value="PA"/>
    <property type="match status" value="1"/>
</dbReference>
<dbReference type="InterPro" id="IPR007484">
    <property type="entry name" value="Peptidase_M28"/>
</dbReference>
<dbReference type="Proteomes" id="UP000242188">
    <property type="component" value="Unassembled WGS sequence"/>
</dbReference>
<protein>
    <submittedName>
        <fullName evidence="6">N-acetylated-alpha-linked acidic dipeptidase 2</fullName>
    </submittedName>
</protein>
<dbReference type="OrthoDB" id="5841748at2759"/>
<reference evidence="6 7" key="1">
    <citation type="journal article" date="2017" name="Nat. Ecol. Evol.">
        <title>Scallop genome provides insights into evolution of bilaterian karyotype and development.</title>
        <authorList>
            <person name="Wang S."/>
            <person name="Zhang J."/>
            <person name="Jiao W."/>
            <person name="Li J."/>
            <person name="Xun X."/>
            <person name="Sun Y."/>
            <person name="Guo X."/>
            <person name="Huan P."/>
            <person name="Dong B."/>
            <person name="Zhang L."/>
            <person name="Hu X."/>
            <person name="Sun X."/>
            <person name="Wang J."/>
            <person name="Zhao C."/>
            <person name="Wang Y."/>
            <person name="Wang D."/>
            <person name="Huang X."/>
            <person name="Wang R."/>
            <person name="Lv J."/>
            <person name="Li Y."/>
            <person name="Zhang Z."/>
            <person name="Liu B."/>
            <person name="Lu W."/>
            <person name="Hui Y."/>
            <person name="Liang J."/>
            <person name="Zhou Z."/>
            <person name="Hou R."/>
            <person name="Li X."/>
            <person name="Liu Y."/>
            <person name="Li H."/>
            <person name="Ning X."/>
            <person name="Lin Y."/>
            <person name="Zhao L."/>
            <person name="Xing Q."/>
            <person name="Dou J."/>
            <person name="Li Y."/>
            <person name="Mao J."/>
            <person name="Guo H."/>
            <person name="Dou H."/>
            <person name="Li T."/>
            <person name="Mu C."/>
            <person name="Jiang W."/>
            <person name="Fu Q."/>
            <person name="Fu X."/>
            <person name="Miao Y."/>
            <person name="Liu J."/>
            <person name="Yu Q."/>
            <person name="Li R."/>
            <person name="Liao H."/>
            <person name="Li X."/>
            <person name="Kong Y."/>
            <person name="Jiang Z."/>
            <person name="Chourrout D."/>
            <person name="Li R."/>
            <person name="Bao Z."/>
        </authorList>
    </citation>
    <scope>NUCLEOTIDE SEQUENCE [LARGE SCALE GENOMIC DNA]</scope>
    <source>
        <strain evidence="6 7">PY_sf001</strain>
    </source>
</reference>
<evidence type="ECO:0000259" key="5">
    <source>
        <dbReference type="Pfam" id="PF04389"/>
    </source>
</evidence>